<proteinExistence type="predicted"/>
<dbReference type="GO" id="GO:0045296">
    <property type="term" value="F:cadherin binding"/>
    <property type="evidence" value="ECO:0007669"/>
    <property type="project" value="TreeGrafter"/>
</dbReference>
<dbReference type="InterPro" id="IPR018247">
    <property type="entry name" value="EF_Hand_1_Ca_BS"/>
</dbReference>
<dbReference type="OrthoDB" id="524326at2759"/>
<dbReference type="PROSITE" id="PS50031">
    <property type="entry name" value="EH"/>
    <property type="match status" value="3"/>
</dbReference>
<feature type="domain" description="EF-hand" evidence="5">
    <location>
        <begin position="312"/>
        <end position="347"/>
    </location>
</feature>
<feature type="compositionally biased region" description="Low complexity" evidence="3">
    <location>
        <begin position="881"/>
        <end position="904"/>
    </location>
</feature>
<protein>
    <submittedName>
        <fullName evidence="6">Epidermal growth factor receptor substrate 15</fullName>
    </submittedName>
</protein>
<feature type="domain" description="EF-hand" evidence="5">
    <location>
        <begin position="169"/>
        <end position="204"/>
    </location>
</feature>
<dbReference type="Gene3D" id="1.10.287.1490">
    <property type="match status" value="1"/>
</dbReference>
<evidence type="ECO:0000256" key="1">
    <source>
        <dbReference type="ARBA" id="ARBA00022837"/>
    </source>
</evidence>
<keyword evidence="7" id="KW-1185">Reference proteome</keyword>
<dbReference type="InterPro" id="IPR000261">
    <property type="entry name" value="EH_dom"/>
</dbReference>
<dbReference type="Pfam" id="PF12763">
    <property type="entry name" value="EH"/>
    <property type="match status" value="3"/>
</dbReference>
<comment type="caution">
    <text evidence="6">The sequence shown here is derived from an EMBL/GenBank/DDBJ whole genome shotgun (WGS) entry which is preliminary data.</text>
</comment>
<feature type="region of interest" description="Disordered" evidence="3">
    <location>
        <begin position="877"/>
        <end position="904"/>
    </location>
</feature>
<dbReference type="PROSITE" id="PS50222">
    <property type="entry name" value="EF_HAND_2"/>
    <property type="match status" value="2"/>
</dbReference>
<organism evidence="6 7">
    <name type="scientific">Folsomia candida</name>
    <name type="common">Springtail</name>
    <dbReference type="NCBI Taxonomy" id="158441"/>
    <lineage>
        <taxon>Eukaryota</taxon>
        <taxon>Metazoa</taxon>
        <taxon>Ecdysozoa</taxon>
        <taxon>Arthropoda</taxon>
        <taxon>Hexapoda</taxon>
        <taxon>Collembola</taxon>
        <taxon>Entomobryomorpha</taxon>
        <taxon>Isotomoidea</taxon>
        <taxon>Isotomidae</taxon>
        <taxon>Proisotominae</taxon>
        <taxon>Folsomia</taxon>
    </lineage>
</organism>
<feature type="domain" description="EH" evidence="4">
    <location>
        <begin position="313"/>
        <end position="403"/>
    </location>
</feature>
<dbReference type="SMART" id="SM00027">
    <property type="entry name" value="EH"/>
    <property type="match status" value="3"/>
</dbReference>
<evidence type="ECO:0000256" key="3">
    <source>
        <dbReference type="SAM" id="MobiDB-lite"/>
    </source>
</evidence>
<dbReference type="InterPro" id="IPR011992">
    <property type="entry name" value="EF-hand-dom_pair"/>
</dbReference>
<dbReference type="GO" id="GO:0006897">
    <property type="term" value="P:endocytosis"/>
    <property type="evidence" value="ECO:0007669"/>
    <property type="project" value="TreeGrafter"/>
</dbReference>
<sequence>MSVILPTPSQIAGKYYQYYEAYYNQVTKNPDGSIAAMEGAKFLKRSGLSDAILSKIWDMSDPQGKGHLDKSGLFMAIKLITLAQTGKDVTMSNAIQNYDDLPEISGDKPIIRPPSVPPMAQNMPHMEIAEEMLAAYQKMFQTVAEPGPAGQPMCVPGNKAKTMMLESKLPIEALGKIWDMADTDKDGALDEPEFIIALHLVQTMKRGAPIPSVLPPDFINTVRRGMKSPGPPRKPSLVADDLVSPPPQQQPPPISSPPMVAPVATVPPIHPPMPTQTPSVVPMPVMSPPVAAPPPTHVPSMPILDGWVVSQEERIKYGNLFLQTDKDHDGFISGVEIKDVFLQSGIPQPILAHIWNLCDDQQQGKLSRDQFILAMWLIHRKIAQNIDPPQTLAPEMQIPTLKEGEEINPEFELILKSIMEYSNEKNTLECEILSKESEKKIKTGELKSLQSEFDTLAATLKQLENQKNIAKTKLADLETQVTTLRSQAEDQESTLVEQETELGQKRTELCSIDTEIEDNEKEQKDIANRMEKLTEIKQQTQLKISKIRTQTTDLHEMENTMKSCLIKYDDCIDNNNYLAGVTEVDLRDLGLEFDEICEIFNHEIRTPIAKEAPPAFEEHFEEKTGVFDNQFQGNFDASPFEPKFEETQAYNDDPFAALRPETAPSWPANKPHTLHDPFAPTAAKSPGPGLERDPFGSEPFSAGNAPGPNLPPKKPPPPRPAPPKAAPARPPPPKAAPSPAPSASSDPFGGGDSNFADFANFDSAGFSSSSSSSPWTSSSFGNSKSRSKSQNQHQSPWGDNFPTSFSTSTLPTMSSVNNTSNSNNSNRTSNSNRGQNGKSKSHNKTHNLSSRSTSNLDFTEDPFKNYRYEDPFALGGDPFLNNNGNNNNRNNNRNFNNNNFDPFK</sequence>
<dbReference type="EMBL" id="LNIX01000003">
    <property type="protein sequence ID" value="OXA58185.1"/>
    <property type="molecule type" value="Genomic_DNA"/>
</dbReference>
<evidence type="ECO:0000256" key="2">
    <source>
        <dbReference type="SAM" id="Coils"/>
    </source>
</evidence>
<feature type="compositionally biased region" description="Polar residues" evidence="3">
    <location>
        <begin position="846"/>
        <end position="857"/>
    </location>
</feature>
<name>A0A226EKF7_FOLCA</name>
<dbReference type="STRING" id="158441.A0A226EKF7"/>
<dbReference type="PANTHER" id="PTHR11216:SF176">
    <property type="entry name" value="EPIDERMAL GROWTH FACTOR RECEPTOR PATHWAY SUBSTRATE CLONE 15, ISOFORM A"/>
    <property type="match status" value="1"/>
</dbReference>
<feature type="compositionally biased region" description="Low complexity" evidence="3">
    <location>
        <begin position="753"/>
        <end position="784"/>
    </location>
</feature>
<dbReference type="GO" id="GO:0016197">
    <property type="term" value="P:endosomal transport"/>
    <property type="evidence" value="ECO:0007669"/>
    <property type="project" value="TreeGrafter"/>
</dbReference>
<feature type="domain" description="EH" evidence="4">
    <location>
        <begin position="132"/>
        <end position="225"/>
    </location>
</feature>
<dbReference type="SUPFAM" id="SSF47473">
    <property type="entry name" value="EF-hand"/>
    <property type="match status" value="3"/>
</dbReference>
<dbReference type="Proteomes" id="UP000198287">
    <property type="component" value="Unassembled WGS sequence"/>
</dbReference>
<feature type="compositionally biased region" description="Pro residues" evidence="3">
    <location>
        <begin position="708"/>
        <end position="740"/>
    </location>
</feature>
<keyword evidence="2" id="KW-0175">Coiled coil</keyword>
<evidence type="ECO:0000259" key="5">
    <source>
        <dbReference type="PROSITE" id="PS50222"/>
    </source>
</evidence>
<keyword evidence="1" id="KW-0106">Calcium</keyword>
<keyword evidence="6" id="KW-0675">Receptor</keyword>
<dbReference type="SMART" id="SM00054">
    <property type="entry name" value="EFh"/>
    <property type="match status" value="3"/>
</dbReference>
<dbReference type="PANTHER" id="PTHR11216">
    <property type="entry name" value="EH DOMAIN"/>
    <property type="match status" value="1"/>
</dbReference>
<feature type="coiled-coil region" evidence="2">
    <location>
        <begin position="418"/>
        <end position="550"/>
    </location>
</feature>
<evidence type="ECO:0000313" key="7">
    <source>
        <dbReference type="Proteomes" id="UP000198287"/>
    </source>
</evidence>
<dbReference type="AlphaFoldDB" id="A0A226EKF7"/>
<feature type="region of interest" description="Disordered" evidence="3">
    <location>
        <begin position="657"/>
        <end position="858"/>
    </location>
</feature>
<dbReference type="CDD" id="cd00052">
    <property type="entry name" value="EH"/>
    <property type="match status" value="3"/>
</dbReference>
<dbReference type="GO" id="GO:0005509">
    <property type="term" value="F:calcium ion binding"/>
    <property type="evidence" value="ECO:0007669"/>
    <property type="project" value="InterPro"/>
</dbReference>
<feature type="compositionally biased region" description="Low complexity" evidence="3">
    <location>
        <begin position="801"/>
        <end position="833"/>
    </location>
</feature>
<reference evidence="6 7" key="1">
    <citation type="submission" date="2015-12" db="EMBL/GenBank/DDBJ databases">
        <title>The genome of Folsomia candida.</title>
        <authorList>
            <person name="Faddeeva A."/>
            <person name="Derks M.F."/>
            <person name="Anvar Y."/>
            <person name="Smit S."/>
            <person name="Van Straalen N."/>
            <person name="Roelofs D."/>
        </authorList>
    </citation>
    <scope>NUCLEOTIDE SEQUENCE [LARGE SCALE GENOMIC DNA]</scope>
    <source>
        <strain evidence="6 7">VU population</strain>
        <tissue evidence="6">Whole body</tissue>
    </source>
</reference>
<dbReference type="PROSITE" id="PS00018">
    <property type="entry name" value="EF_HAND_1"/>
    <property type="match status" value="2"/>
</dbReference>
<gene>
    <name evidence="6" type="ORF">Fcan01_06992</name>
</gene>
<dbReference type="Gene3D" id="1.10.238.10">
    <property type="entry name" value="EF-hand"/>
    <property type="match status" value="3"/>
</dbReference>
<dbReference type="OMA" id="AMYLVRQ"/>
<dbReference type="GO" id="GO:0030132">
    <property type="term" value="C:clathrin coat of coated pit"/>
    <property type="evidence" value="ECO:0007669"/>
    <property type="project" value="TreeGrafter"/>
</dbReference>
<evidence type="ECO:0000259" key="4">
    <source>
        <dbReference type="PROSITE" id="PS50031"/>
    </source>
</evidence>
<feature type="compositionally biased region" description="Pro residues" evidence="3">
    <location>
        <begin position="244"/>
        <end position="260"/>
    </location>
</feature>
<evidence type="ECO:0000313" key="6">
    <source>
        <dbReference type="EMBL" id="OXA58185.1"/>
    </source>
</evidence>
<feature type="domain" description="EH" evidence="4">
    <location>
        <begin position="15"/>
        <end position="102"/>
    </location>
</feature>
<dbReference type="InterPro" id="IPR002048">
    <property type="entry name" value="EF_hand_dom"/>
</dbReference>
<feature type="region of interest" description="Disordered" evidence="3">
    <location>
        <begin position="224"/>
        <end position="260"/>
    </location>
</feature>
<accession>A0A226EKF7</accession>